<dbReference type="EMBL" id="JBEWZI010000003">
    <property type="protein sequence ID" value="MET7013220.1"/>
    <property type="molecule type" value="Genomic_DNA"/>
</dbReference>
<dbReference type="RefSeq" id="WP_354599684.1">
    <property type="nucleotide sequence ID" value="NZ_JBEWZI010000003.1"/>
</dbReference>
<name>A0ABV2TH29_9RHOO</name>
<comment type="caution">
    <text evidence="2">The sequence shown here is derived from an EMBL/GenBank/DDBJ whole genome shotgun (WGS) entry which is preliminary data.</text>
</comment>
<accession>A0ABV2TH29</accession>
<protein>
    <recommendedName>
        <fullName evidence="4">ADP-heptose:LPS heptosyltransferase</fullName>
    </recommendedName>
</protein>
<gene>
    <name evidence="2" type="ORF">ABXR19_03400</name>
</gene>
<reference evidence="2 3" key="1">
    <citation type="submission" date="2024-07" db="EMBL/GenBank/DDBJ databases">
        <title>Uliginosibacterium flavum JJ3220;KACC:17644.</title>
        <authorList>
            <person name="Kim M.K."/>
        </authorList>
    </citation>
    <scope>NUCLEOTIDE SEQUENCE [LARGE SCALE GENOMIC DNA]</scope>
    <source>
        <strain evidence="2 3">KACC:17644</strain>
    </source>
</reference>
<evidence type="ECO:0000313" key="3">
    <source>
        <dbReference type="Proteomes" id="UP001549691"/>
    </source>
</evidence>
<feature type="transmembrane region" description="Helical" evidence="1">
    <location>
        <begin position="21"/>
        <end position="43"/>
    </location>
</feature>
<dbReference type="SUPFAM" id="SSF53756">
    <property type="entry name" value="UDP-Glycosyltransferase/glycogen phosphorylase"/>
    <property type="match status" value="1"/>
</dbReference>
<evidence type="ECO:0000256" key="1">
    <source>
        <dbReference type="SAM" id="Phobius"/>
    </source>
</evidence>
<sequence length="368" mass="41084">MNSPLLPHMHKKKKSIPIKTFVTSGGLGDVIMAVFGLHAFILASPESLKKSSSLYVKGILHPIASALLREISIKPAAGRPKRGATYNTFSNSSWLKTIKMLLTRSRWNNFPDRRNWFYGHPGFTFSGRILRMANDWILDRRLSWRREPPIYYGLKMWGPLAPAAGITDTDILSAMHRSFPILRQRAAEYIHAIPAEINSAKLAIFPLGKSFQYAPPAFIKKLVDSLDSANIDYACYFAHGDEKDMKSYEDIGLRCICVNSIDASLSIMAQAKVTVTVDSFAGHLAQIAAQNHVILISHDLPEHVVHPATPSLKIFEAMPCSPCLYRERAKDKVCAAGRTFCGAFSSDTYLNKATDAIHLFIQKREDFS</sequence>
<evidence type="ECO:0008006" key="4">
    <source>
        <dbReference type="Google" id="ProtNLM"/>
    </source>
</evidence>
<keyword evidence="3" id="KW-1185">Reference proteome</keyword>
<keyword evidence="1" id="KW-0472">Membrane</keyword>
<keyword evidence="1" id="KW-1133">Transmembrane helix</keyword>
<dbReference type="Gene3D" id="3.40.50.2000">
    <property type="entry name" value="Glycogen Phosphorylase B"/>
    <property type="match status" value="1"/>
</dbReference>
<dbReference type="Proteomes" id="UP001549691">
    <property type="component" value="Unassembled WGS sequence"/>
</dbReference>
<organism evidence="2 3">
    <name type="scientific">Uliginosibacterium flavum</name>
    <dbReference type="NCBI Taxonomy" id="1396831"/>
    <lineage>
        <taxon>Bacteria</taxon>
        <taxon>Pseudomonadati</taxon>
        <taxon>Pseudomonadota</taxon>
        <taxon>Betaproteobacteria</taxon>
        <taxon>Rhodocyclales</taxon>
        <taxon>Zoogloeaceae</taxon>
        <taxon>Uliginosibacterium</taxon>
    </lineage>
</organism>
<keyword evidence="1" id="KW-0812">Transmembrane</keyword>
<proteinExistence type="predicted"/>
<evidence type="ECO:0000313" key="2">
    <source>
        <dbReference type="EMBL" id="MET7013220.1"/>
    </source>
</evidence>